<dbReference type="InterPro" id="IPR045274">
    <property type="entry name" value="WAK-like"/>
</dbReference>
<evidence type="ECO:0000256" key="1">
    <source>
        <dbReference type="ARBA" id="ARBA00022741"/>
    </source>
</evidence>
<comment type="caution">
    <text evidence="4">The sequence shown here is derived from an EMBL/GenBank/DDBJ whole genome shotgun (WGS) entry which is preliminary data.</text>
</comment>
<dbReference type="Pfam" id="PF07714">
    <property type="entry name" value="PK_Tyr_Ser-Thr"/>
    <property type="match status" value="1"/>
</dbReference>
<dbReference type="PANTHER" id="PTHR27005">
    <property type="entry name" value="WALL-ASSOCIATED RECEPTOR KINASE-LIKE 21"/>
    <property type="match status" value="1"/>
</dbReference>
<organism evidence="4 5">
    <name type="scientific">Quercus rubra</name>
    <name type="common">Northern red oak</name>
    <name type="synonym">Quercus borealis</name>
    <dbReference type="NCBI Taxonomy" id="3512"/>
    <lineage>
        <taxon>Eukaryota</taxon>
        <taxon>Viridiplantae</taxon>
        <taxon>Streptophyta</taxon>
        <taxon>Embryophyta</taxon>
        <taxon>Tracheophyta</taxon>
        <taxon>Spermatophyta</taxon>
        <taxon>Magnoliopsida</taxon>
        <taxon>eudicotyledons</taxon>
        <taxon>Gunneridae</taxon>
        <taxon>Pentapetalae</taxon>
        <taxon>rosids</taxon>
        <taxon>fabids</taxon>
        <taxon>Fagales</taxon>
        <taxon>Fagaceae</taxon>
        <taxon>Quercus</taxon>
    </lineage>
</organism>
<gene>
    <name evidence="4" type="ORF">RGQ29_026628</name>
</gene>
<dbReference type="GO" id="GO:0007166">
    <property type="term" value="P:cell surface receptor signaling pathway"/>
    <property type="evidence" value="ECO:0007669"/>
    <property type="project" value="InterPro"/>
</dbReference>
<dbReference type="Gene3D" id="1.10.510.10">
    <property type="entry name" value="Transferase(Phosphotransferase) domain 1"/>
    <property type="match status" value="1"/>
</dbReference>
<dbReference type="Proteomes" id="UP001324115">
    <property type="component" value="Unassembled WGS sequence"/>
</dbReference>
<dbReference type="PANTHER" id="PTHR27005:SF543">
    <property type="entry name" value="NON-FUNCTIONAL PSEUDOKINASE ZED1-LIKE"/>
    <property type="match status" value="1"/>
</dbReference>
<evidence type="ECO:0000313" key="5">
    <source>
        <dbReference type="Proteomes" id="UP001324115"/>
    </source>
</evidence>
<dbReference type="InterPro" id="IPR000719">
    <property type="entry name" value="Prot_kinase_dom"/>
</dbReference>
<dbReference type="GO" id="GO:0004674">
    <property type="term" value="F:protein serine/threonine kinase activity"/>
    <property type="evidence" value="ECO:0007669"/>
    <property type="project" value="TreeGrafter"/>
</dbReference>
<protein>
    <recommendedName>
        <fullName evidence="3">Protein kinase domain-containing protein</fullName>
    </recommendedName>
</protein>
<keyword evidence="5" id="KW-1185">Reference proteome</keyword>
<dbReference type="GO" id="GO:0005886">
    <property type="term" value="C:plasma membrane"/>
    <property type="evidence" value="ECO:0007669"/>
    <property type="project" value="TreeGrafter"/>
</dbReference>
<dbReference type="InterPro" id="IPR011009">
    <property type="entry name" value="Kinase-like_dom_sf"/>
</dbReference>
<keyword evidence="1" id="KW-0547">Nucleotide-binding</keyword>
<dbReference type="EMBL" id="JAXUIC010000008">
    <property type="protein sequence ID" value="KAK4575750.1"/>
    <property type="molecule type" value="Genomic_DNA"/>
</dbReference>
<sequence length="320" mass="36258">MRRSWLRDSFFRISKKDEEREKAFAENGSKLLEKLIASCNGKPIPIRSFSAQDLRQATNNYCEHQAWHWYKGSLEGQAVLVMRLADEVDLAINDLVISSKMSVHGNMLRPIGCCLETTNPIIVYEFAANAHAISCLHTAFQRRVIRMAIHMTNILLDEHDVPKLSNFLVSVSIPEGETDVEAYEGLWNSRFSTPELEASGRASEKTDVYKFGELLLELLTGECSYKTARLTIGDDSTLLAYMHNHARGSCINELVDPAILAEDAEGSASLHWQLQAVLELALTCTEEDQQRRPTMIDVTIKLRQIERFIPRLIIYLLAFN</sequence>
<dbReference type="PROSITE" id="PS50011">
    <property type="entry name" value="PROTEIN_KINASE_DOM"/>
    <property type="match status" value="1"/>
</dbReference>
<name>A0AAN7IGF5_QUERU</name>
<keyword evidence="2" id="KW-0067">ATP-binding</keyword>
<evidence type="ECO:0000256" key="2">
    <source>
        <dbReference type="ARBA" id="ARBA00022840"/>
    </source>
</evidence>
<feature type="domain" description="Protein kinase" evidence="3">
    <location>
        <begin position="1"/>
        <end position="309"/>
    </location>
</feature>
<dbReference type="InterPro" id="IPR001245">
    <property type="entry name" value="Ser-Thr/Tyr_kinase_cat_dom"/>
</dbReference>
<reference evidence="4 5" key="1">
    <citation type="journal article" date="2023" name="G3 (Bethesda)">
        <title>A haplotype-resolved chromosome-scale genome for Quercus rubra L. provides insights into the genetics of adaptive traits for red oak species.</title>
        <authorList>
            <person name="Kapoor B."/>
            <person name="Jenkins J."/>
            <person name="Schmutz J."/>
            <person name="Zhebentyayeva T."/>
            <person name="Kuelheim C."/>
            <person name="Coggeshall M."/>
            <person name="Heim C."/>
            <person name="Lasky J.R."/>
            <person name="Leites L."/>
            <person name="Islam-Faridi N."/>
            <person name="Romero-Severson J."/>
            <person name="DeLeo V.L."/>
            <person name="Lucas S.M."/>
            <person name="Lazic D."/>
            <person name="Gailing O."/>
            <person name="Carlson J."/>
            <person name="Staton M."/>
        </authorList>
    </citation>
    <scope>NUCLEOTIDE SEQUENCE [LARGE SCALE GENOMIC DNA]</scope>
    <source>
        <strain evidence="4">Pseudo-F2</strain>
    </source>
</reference>
<dbReference type="AlphaFoldDB" id="A0AAN7IGF5"/>
<evidence type="ECO:0000259" key="3">
    <source>
        <dbReference type="PROSITE" id="PS50011"/>
    </source>
</evidence>
<proteinExistence type="predicted"/>
<accession>A0AAN7IGF5</accession>
<dbReference type="SUPFAM" id="SSF56112">
    <property type="entry name" value="Protein kinase-like (PK-like)"/>
    <property type="match status" value="1"/>
</dbReference>
<evidence type="ECO:0000313" key="4">
    <source>
        <dbReference type="EMBL" id="KAK4575750.1"/>
    </source>
</evidence>
<dbReference type="GO" id="GO:0005524">
    <property type="term" value="F:ATP binding"/>
    <property type="evidence" value="ECO:0007669"/>
    <property type="project" value="UniProtKB-KW"/>
</dbReference>
<dbReference type="Gene3D" id="3.30.200.20">
    <property type="entry name" value="Phosphorylase Kinase, domain 1"/>
    <property type="match status" value="1"/>
</dbReference>